<dbReference type="AlphaFoldDB" id="A0A2K3LKD1"/>
<reference evidence="1 2" key="1">
    <citation type="journal article" date="2014" name="Am. J. Bot.">
        <title>Genome assembly and annotation for red clover (Trifolium pratense; Fabaceae).</title>
        <authorList>
            <person name="Istvanek J."/>
            <person name="Jaros M."/>
            <person name="Krenek A."/>
            <person name="Repkova J."/>
        </authorList>
    </citation>
    <scope>NUCLEOTIDE SEQUENCE [LARGE SCALE GENOMIC DNA]</scope>
    <source>
        <strain evidence="2">cv. Tatra</strain>
        <tissue evidence="1">Young leaves</tissue>
    </source>
</reference>
<evidence type="ECO:0000313" key="1">
    <source>
        <dbReference type="EMBL" id="PNX79001.1"/>
    </source>
</evidence>
<sequence length="43" mass="4618">MYNAGGLELLDGPEPGNILVGPRVGIQFALPEHVDALWRFAIA</sequence>
<name>A0A2K3LKD1_TRIPR</name>
<proteinExistence type="predicted"/>
<comment type="caution">
    <text evidence="1">The sequence shown here is derived from an EMBL/GenBank/DDBJ whole genome shotgun (WGS) entry which is preliminary data.</text>
</comment>
<protein>
    <submittedName>
        <fullName evidence="1">DNA-3-methyladenine glycosylase-like protein</fullName>
    </submittedName>
</protein>
<dbReference type="EMBL" id="ASHM01035127">
    <property type="protein sequence ID" value="PNX79001.1"/>
    <property type="molecule type" value="Genomic_DNA"/>
</dbReference>
<evidence type="ECO:0000313" key="2">
    <source>
        <dbReference type="Proteomes" id="UP000236291"/>
    </source>
</evidence>
<dbReference type="STRING" id="57577.A0A2K3LKD1"/>
<feature type="non-terminal residue" evidence="1">
    <location>
        <position position="43"/>
    </location>
</feature>
<dbReference type="Proteomes" id="UP000236291">
    <property type="component" value="Unassembled WGS sequence"/>
</dbReference>
<reference evidence="1 2" key="2">
    <citation type="journal article" date="2017" name="Front. Plant Sci.">
        <title>Gene Classification and Mining of Molecular Markers Useful in Red Clover (Trifolium pratense) Breeding.</title>
        <authorList>
            <person name="Istvanek J."/>
            <person name="Dluhosova J."/>
            <person name="Dluhos P."/>
            <person name="Patkova L."/>
            <person name="Nedelnik J."/>
            <person name="Repkova J."/>
        </authorList>
    </citation>
    <scope>NUCLEOTIDE SEQUENCE [LARGE SCALE GENOMIC DNA]</scope>
    <source>
        <strain evidence="2">cv. Tatra</strain>
        <tissue evidence="1">Young leaves</tissue>
    </source>
</reference>
<gene>
    <name evidence="1" type="ORF">L195_g034984</name>
</gene>
<accession>A0A2K3LKD1</accession>
<organism evidence="1 2">
    <name type="scientific">Trifolium pratense</name>
    <name type="common">Red clover</name>
    <dbReference type="NCBI Taxonomy" id="57577"/>
    <lineage>
        <taxon>Eukaryota</taxon>
        <taxon>Viridiplantae</taxon>
        <taxon>Streptophyta</taxon>
        <taxon>Embryophyta</taxon>
        <taxon>Tracheophyta</taxon>
        <taxon>Spermatophyta</taxon>
        <taxon>Magnoliopsida</taxon>
        <taxon>eudicotyledons</taxon>
        <taxon>Gunneridae</taxon>
        <taxon>Pentapetalae</taxon>
        <taxon>rosids</taxon>
        <taxon>fabids</taxon>
        <taxon>Fabales</taxon>
        <taxon>Fabaceae</taxon>
        <taxon>Papilionoideae</taxon>
        <taxon>50 kb inversion clade</taxon>
        <taxon>NPAAA clade</taxon>
        <taxon>Hologalegina</taxon>
        <taxon>IRL clade</taxon>
        <taxon>Trifolieae</taxon>
        <taxon>Trifolium</taxon>
    </lineage>
</organism>